<dbReference type="Gene3D" id="1.10.287.130">
    <property type="match status" value="1"/>
</dbReference>
<dbReference type="InterPro" id="IPR005467">
    <property type="entry name" value="His_kinase_dom"/>
</dbReference>
<dbReference type="KEGG" id="tcl:Tchl_1730"/>
<dbReference type="RefSeq" id="WP_075148048.1">
    <property type="nucleotide sequence ID" value="NZ_CP018839.1"/>
</dbReference>
<accession>A0A1H5XU45</accession>
<dbReference type="InterPro" id="IPR003661">
    <property type="entry name" value="HisK_dim/P_dom"/>
</dbReference>
<dbReference type="Proteomes" id="UP000185739">
    <property type="component" value="Chromosome"/>
</dbReference>
<sequence length="653" mass="70135">MISNWGIRARVMLAAALPTLALAVLMTTIYTSLRISDLDEALAGRGRAYARQLAAASEYAIRSGNRATLQKQSEALLDEEDVLAVGITGSNGELLVLAGHFSPHRPPLPDALPWQARSIGTGTALRIIEPINPSALQLDDAFSRALLPPVPLNHGSVVIDLSLARVHSRRTELLWTGVGSMLLVLLGGLVLASVMSRGVSGPIRSIAGTVLRIGQGRLYERVPPGGGGSLRTLAEGVNEMAARLTDAHARMTREVEAATAELRARKDEAEQANRAKSRFLAAASHDLRQPLHALVLFVSELARQPLDGHSRQIVDRISASAEAMENLLDSLLDISRLDAGVLQPSRQAFQPHPIVERLLGSQSSVADARGLRLRLHATPHWVDSDPLLFERIVANLLSNAIRYTAAGTVMIACRRRGQSLRVEVRDSGCGIATKDQEIVFQEFVQLDNPERARAKGLGLGLAIVRRLASLLELRLELRSAPGRGSVFAIELPLAAPPPLLANVEEARALGDIEGVRIALVDDDPMAREAMYALLTAWGCQVTADENAEELLARLSSDAPPPEILITDFRMRGTLDGIALIAHLRTDAHYAALPAILVSGDTGPDTLARAQAAGLQLLHKPVRPARLRALIHRLLSTPESAAAAPPPQQSVTID</sequence>
<organism evidence="7 8">
    <name type="scientific">Thauera chlorobenzoica</name>
    <dbReference type="NCBI Taxonomy" id="96773"/>
    <lineage>
        <taxon>Bacteria</taxon>
        <taxon>Pseudomonadati</taxon>
        <taxon>Pseudomonadota</taxon>
        <taxon>Betaproteobacteria</taxon>
        <taxon>Rhodocyclales</taxon>
        <taxon>Zoogloeaceae</taxon>
        <taxon>Thauera</taxon>
    </lineage>
</organism>
<dbReference type="SUPFAM" id="SSF55874">
    <property type="entry name" value="ATPase domain of HSP90 chaperone/DNA topoisomerase II/histidine kinase"/>
    <property type="match status" value="1"/>
</dbReference>
<keyword evidence="4" id="KW-0597">Phosphoprotein</keyword>
<dbReference type="Gene3D" id="3.30.565.10">
    <property type="entry name" value="Histidine kinase-like ATPase, C-terminal domain"/>
    <property type="match status" value="1"/>
</dbReference>
<dbReference type="GO" id="GO:0000155">
    <property type="term" value="F:phosphorelay sensor kinase activity"/>
    <property type="evidence" value="ECO:0007669"/>
    <property type="project" value="InterPro"/>
</dbReference>
<dbReference type="InterPro" id="IPR001789">
    <property type="entry name" value="Sig_transdc_resp-reg_receiver"/>
</dbReference>
<name>A0A1H5XU45_9RHOO</name>
<dbReference type="InterPro" id="IPR004358">
    <property type="entry name" value="Sig_transdc_His_kin-like_C"/>
</dbReference>
<dbReference type="PRINTS" id="PR00344">
    <property type="entry name" value="BCTRLSENSOR"/>
</dbReference>
<evidence type="ECO:0000256" key="4">
    <source>
        <dbReference type="ARBA" id="ARBA00022553"/>
    </source>
</evidence>
<dbReference type="EMBL" id="CP018839">
    <property type="protein sequence ID" value="APR04588.1"/>
    <property type="molecule type" value="Genomic_DNA"/>
</dbReference>
<dbReference type="FunFam" id="3.30.565.10:FF:000049">
    <property type="entry name" value="Two-component sensor histidine kinase"/>
    <property type="match status" value="1"/>
</dbReference>
<dbReference type="GO" id="GO:0005886">
    <property type="term" value="C:plasma membrane"/>
    <property type="evidence" value="ECO:0007669"/>
    <property type="project" value="TreeGrafter"/>
</dbReference>
<evidence type="ECO:0000313" key="7">
    <source>
        <dbReference type="EMBL" id="APR04588.1"/>
    </source>
</evidence>
<dbReference type="Pfam" id="PF02518">
    <property type="entry name" value="HATPase_c"/>
    <property type="match status" value="1"/>
</dbReference>
<dbReference type="Pfam" id="PF00672">
    <property type="entry name" value="HAMP"/>
    <property type="match status" value="1"/>
</dbReference>
<dbReference type="SUPFAM" id="SSF52172">
    <property type="entry name" value="CheY-like"/>
    <property type="match status" value="1"/>
</dbReference>
<dbReference type="InterPro" id="IPR036890">
    <property type="entry name" value="HATPase_C_sf"/>
</dbReference>
<comment type="subcellular location">
    <subcellularLocation>
        <location evidence="2">Membrane</location>
    </subcellularLocation>
</comment>
<dbReference type="PANTHER" id="PTHR43047:SF9">
    <property type="entry name" value="HISTIDINE KINASE"/>
    <property type="match status" value="1"/>
</dbReference>
<dbReference type="InterPro" id="IPR036097">
    <property type="entry name" value="HisK_dim/P_sf"/>
</dbReference>
<keyword evidence="6" id="KW-0418">Kinase</keyword>
<evidence type="ECO:0000256" key="3">
    <source>
        <dbReference type="ARBA" id="ARBA00012438"/>
    </source>
</evidence>
<dbReference type="PANTHER" id="PTHR43047">
    <property type="entry name" value="TWO-COMPONENT HISTIDINE PROTEIN KINASE"/>
    <property type="match status" value="1"/>
</dbReference>
<dbReference type="AlphaFoldDB" id="A0A1H5XU45"/>
<dbReference type="CDD" id="cd00082">
    <property type="entry name" value="HisKA"/>
    <property type="match status" value="1"/>
</dbReference>
<evidence type="ECO:0000313" key="8">
    <source>
        <dbReference type="Proteomes" id="UP000185739"/>
    </source>
</evidence>
<dbReference type="PROSITE" id="PS50885">
    <property type="entry name" value="HAMP"/>
    <property type="match status" value="1"/>
</dbReference>
<dbReference type="SMART" id="SM00448">
    <property type="entry name" value="REC"/>
    <property type="match status" value="1"/>
</dbReference>
<dbReference type="Pfam" id="PF09984">
    <property type="entry name" value="sCache_4"/>
    <property type="match status" value="1"/>
</dbReference>
<dbReference type="STRING" id="96773.Tchl_1730"/>
<dbReference type="SMART" id="SM00387">
    <property type="entry name" value="HATPase_c"/>
    <property type="match status" value="1"/>
</dbReference>
<dbReference type="Pfam" id="PF00512">
    <property type="entry name" value="HisKA"/>
    <property type="match status" value="1"/>
</dbReference>
<evidence type="ECO:0000256" key="6">
    <source>
        <dbReference type="ARBA" id="ARBA00022777"/>
    </source>
</evidence>
<reference evidence="7 8" key="1">
    <citation type="submission" date="2016-12" db="EMBL/GenBank/DDBJ databases">
        <title>Complete genome sequence of Thauera chlorobenzoica, a Betaproteobacterium degrading haloaromatics anaerobically to CO2 and halides.</title>
        <authorList>
            <person name="Goris T."/>
            <person name="Mergelsberg M."/>
            <person name="Boll M."/>
        </authorList>
    </citation>
    <scope>NUCLEOTIDE SEQUENCE [LARGE SCALE GENOMIC DNA]</scope>
    <source>
        <strain evidence="7 8">3CB1</strain>
    </source>
</reference>
<dbReference type="InterPro" id="IPR019247">
    <property type="entry name" value="Histidine_kinase_BarA_N"/>
</dbReference>
<dbReference type="InterPro" id="IPR011006">
    <property type="entry name" value="CheY-like_superfamily"/>
</dbReference>
<dbReference type="Pfam" id="PF00072">
    <property type="entry name" value="Response_reg"/>
    <property type="match status" value="1"/>
</dbReference>
<keyword evidence="5" id="KW-0808">Transferase</keyword>
<proteinExistence type="predicted"/>
<dbReference type="GO" id="GO:0009927">
    <property type="term" value="F:histidine phosphotransfer kinase activity"/>
    <property type="evidence" value="ECO:0007669"/>
    <property type="project" value="TreeGrafter"/>
</dbReference>
<dbReference type="OrthoDB" id="6114847at2"/>
<dbReference type="SMART" id="SM00304">
    <property type="entry name" value="HAMP"/>
    <property type="match status" value="1"/>
</dbReference>
<evidence type="ECO:0000256" key="1">
    <source>
        <dbReference type="ARBA" id="ARBA00000085"/>
    </source>
</evidence>
<dbReference type="PROSITE" id="PS50110">
    <property type="entry name" value="RESPONSE_REGULATORY"/>
    <property type="match status" value="1"/>
</dbReference>
<evidence type="ECO:0000256" key="2">
    <source>
        <dbReference type="ARBA" id="ARBA00004370"/>
    </source>
</evidence>
<dbReference type="InterPro" id="IPR003594">
    <property type="entry name" value="HATPase_dom"/>
</dbReference>
<protein>
    <recommendedName>
        <fullName evidence="3">histidine kinase</fullName>
        <ecNumber evidence="3">2.7.13.3</ecNumber>
    </recommendedName>
</protein>
<dbReference type="InterPro" id="IPR003660">
    <property type="entry name" value="HAMP_dom"/>
</dbReference>
<keyword evidence="8" id="KW-1185">Reference proteome</keyword>
<evidence type="ECO:0000256" key="5">
    <source>
        <dbReference type="ARBA" id="ARBA00022679"/>
    </source>
</evidence>
<dbReference type="Gene3D" id="3.40.50.2300">
    <property type="match status" value="1"/>
</dbReference>
<gene>
    <name evidence="7" type="ORF">Tchl_1730</name>
</gene>
<dbReference type="EC" id="2.7.13.3" evidence="3"/>
<comment type="catalytic activity">
    <reaction evidence="1">
        <text>ATP + protein L-histidine = ADP + protein N-phospho-L-histidine.</text>
        <dbReference type="EC" id="2.7.13.3"/>
    </reaction>
</comment>
<dbReference type="SMART" id="SM00388">
    <property type="entry name" value="HisKA"/>
    <property type="match status" value="1"/>
</dbReference>
<dbReference type="SUPFAM" id="SSF47384">
    <property type="entry name" value="Homodimeric domain of signal transducing histidine kinase"/>
    <property type="match status" value="1"/>
</dbReference>
<dbReference type="CDD" id="cd06225">
    <property type="entry name" value="HAMP"/>
    <property type="match status" value="1"/>
</dbReference>
<dbReference type="PROSITE" id="PS50109">
    <property type="entry name" value="HIS_KIN"/>
    <property type="match status" value="1"/>
</dbReference>
<dbReference type="Gene3D" id="6.10.340.10">
    <property type="match status" value="1"/>
</dbReference>